<feature type="transmembrane region" description="Helical" evidence="1">
    <location>
        <begin position="177"/>
        <end position="197"/>
    </location>
</feature>
<evidence type="ECO:0000313" key="2">
    <source>
        <dbReference type="EMBL" id="JAC77031.1"/>
    </source>
</evidence>
<dbReference type="PANTHER" id="PTHR33802">
    <property type="entry name" value="SI:CH211-161H7.5-RELATED"/>
    <property type="match status" value="1"/>
</dbReference>
<name>A0A061S2L2_9CHLO</name>
<feature type="transmembrane region" description="Helical" evidence="1">
    <location>
        <begin position="112"/>
        <end position="131"/>
    </location>
</feature>
<feature type="transmembrane region" description="Helical" evidence="1">
    <location>
        <begin position="37"/>
        <end position="58"/>
    </location>
</feature>
<sequence length="309" mass="34476">MEQKPCEGSDRRERCMCFAPSKLYEAVSSRTVWTLRLLNTVASTAVFVVNGLGSSGLMSGNTVGEVSGRFPTPITPAGYAFSIWGLIYFFHAIFLVYQWLPFVNKPLVFGRVAYWNIALCAGNIAWMYVFTNELLEVSAAVIWYMLFCLAAIYFRIHFHSGLSTLAIKNRRSWLEYFCVYVPWSLYTSWLVGASLVNTFVATRLNLEDLVYGGMGAITVAAFVAVLVLLWTRDVWFAGVNVWTLVAIGLKQSRITSIWSVSFSLAGLVGTFAVLIWARNLCDILLTARRDCDSGALGVNRRGNFIRAAV</sequence>
<keyword evidence="1" id="KW-0812">Transmembrane</keyword>
<accession>A0A061S2L2</accession>
<reference evidence="2" key="1">
    <citation type="submission" date="2014-05" db="EMBL/GenBank/DDBJ databases">
        <title>The transcriptome of the halophilic microalga Tetraselmis sp. GSL018 isolated from the Great Salt Lake, Utah.</title>
        <authorList>
            <person name="Jinkerson R.E."/>
            <person name="D'Adamo S."/>
            <person name="Posewitz M.C."/>
        </authorList>
    </citation>
    <scope>NUCLEOTIDE SEQUENCE</scope>
    <source>
        <strain evidence="2">GSL018</strain>
    </source>
</reference>
<proteinExistence type="predicted"/>
<gene>
    <name evidence="2" type="ORF">TSPGSL018_18652</name>
</gene>
<organism evidence="2">
    <name type="scientific">Tetraselmis sp. GSL018</name>
    <dbReference type="NCBI Taxonomy" id="582737"/>
    <lineage>
        <taxon>Eukaryota</taxon>
        <taxon>Viridiplantae</taxon>
        <taxon>Chlorophyta</taxon>
        <taxon>core chlorophytes</taxon>
        <taxon>Chlorodendrophyceae</taxon>
        <taxon>Chlorodendrales</taxon>
        <taxon>Chlorodendraceae</taxon>
        <taxon>Tetraselmis</taxon>
    </lineage>
</organism>
<dbReference type="AlphaFoldDB" id="A0A061S2L2"/>
<feature type="transmembrane region" description="Helical" evidence="1">
    <location>
        <begin position="257"/>
        <end position="277"/>
    </location>
</feature>
<protein>
    <submittedName>
        <fullName evidence="2">Membrane protein</fullName>
    </submittedName>
</protein>
<keyword evidence="1" id="KW-1133">Transmembrane helix</keyword>
<feature type="transmembrane region" description="Helical" evidence="1">
    <location>
        <begin position="209"/>
        <end position="229"/>
    </location>
</feature>
<evidence type="ECO:0000256" key="1">
    <source>
        <dbReference type="SAM" id="Phobius"/>
    </source>
</evidence>
<dbReference type="PANTHER" id="PTHR33802:SF1">
    <property type="entry name" value="XK-RELATED PROTEIN"/>
    <property type="match status" value="1"/>
</dbReference>
<feature type="transmembrane region" description="Helical" evidence="1">
    <location>
        <begin position="137"/>
        <end position="156"/>
    </location>
</feature>
<dbReference type="EMBL" id="GBEZ01008512">
    <property type="protein sequence ID" value="JAC77031.1"/>
    <property type="molecule type" value="Transcribed_RNA"/>
</dbReference>
<keyword evidence="1" id="KW-0472">Membrane</keyword>
<feature type="transmembrane region" description="Helical" evidence="1">
    <location>
        <begin position="78"/>
        <end position="100"/>
    </location>
</feature>